<protein>
    <submittedName>
        <fullName evidence="1">Uncharacterized protein</fullName>
    </submittedName>
</protein>
<organism evidence="1 2">
    <name type="scientific">Tritrichomonas musculus</name>
    <dbReference type="NCBI Taxonomy" id="1915356"/>
    <lineage>
        <taxon>Eukaryota</taxon>
        <taxon>Metamonada</taxon>
        <taxon>Parabasalia</taxon>
        <taxon>Tritrichomonadida</taxon>
        <taxon>Tritrichomonadidae</taxon>
        <taxon>Tritrichomonas</taxon>
    </lineage>
</organism>
<dbReference type="Proteomes" id="UP001470230">
    <property type="component" value="Unassembled WGS sequence"/>
</dbReference>
<evidence type="ECO:0000313" key="1">
    <source>
        <dbReference type="EMBL" id="KAK8875972.1"/>
    </source>
</evidence>
<reference evidence="1 2" key="1">
    <citation type="submission" date="2024-04" db="EMBL/GenBank/DDBJ databases">
        <title>Tritrichomonas musculus Genome.</title>
        <authorList>
            <person name="Alves-Ferreira E."/>
            <person name="Grigg M."/>
            <person name="Lorenzi H."/>
            <person name="Galac M."/>
        </authorList>
    </citation>
    <scope>NUCLEOTIDE SEQUENCE [LARGE SCALE GENOMIC DNA]</scope>
    <source>
        <strain evidence="1 2">EAF2021</strain>
    </source>
</reference>
<keyword evidence="2" id="KW-1185">Reference proteome</keyword>
<sequence length="124" mass="14177">MLIIPNREISANAFAALLDDEVYLKKAIESTDKYAKDDYKDFIGSSLVIDDVHDDFDEDCYSRHIPEYMISQISGKQIKQKNLVLSSTGVKYDKYELLQLISSNKKPKCVITGKKLKEKPEDLI</sequence>
<comment type="caution">
    <text evidence="1">The sequence shown here is derived from an EMBL/GenBank/DDBJ whole genome shotgun (WGS) entry which is preliminary data.</text>
</comment>
<name>A0ABR2JEF1_9EUKA</name>
<proteinExistence type="predicted"/>
<dbReference type="EMBL" id="JAPFFF010000012">
    <property type="protein sequence ID" value="KAK8875972.1"/>
    <property type="molecule type" value="Genomic_DNA"/>
</dbReference>
<accession>A0ABR2JEF1</accession>
<gene>
    <name evidence="1" type="ORF">M9Y10_006153</name>
</gene>
<evidence type="ECO:0000313" key="2">
    <source>
        <dbReference type="Proteomes" id="UP001470230"/>
    </source>
</evidence>